<accession>A0ABY2UQ22</accession>
<dbReference type="Gene3D" id="1.20.1050.10">
    <property type="match status" value="1"/>
</dbReference>
<dbReference type="SUPFAM" id="SSF47616">
    <property type="entry name" value="GST C-terminal domain-like"/>
    <property type="match status" value="1"/>
</dbReference>
<dbReference type="PROSITE" id="PS51354">
    <property type="entry name" value="GLUTAREDOXIN_2"/>
    <property type="match status" value="1"/>
</dbReference>
<dbReference type="InterPro" id="IPR004045">
    <property type="entry name" value="Glutathione_S-Trfase_N"/>
</dbReference>
<dbReference type="InterPro" id="IPR036249">
    <property type="entry name" value="Thioredoxin-like_sf"/>
</dbReference>
<comment type="caution">
    <text evidence="2">The sequence shown here is derived from an EMBL/GenBank/DDBJ whole genome shotgun (WGS) entry which is preliminary data.</text>
</comment>
<name>A0ABY2UQ22_9RHOB</name>
<organism evidence="2 3">
    <name type="scientific">Parasedimentitalea maritima</name>
    <dbReference type="NCBI Taxonomy" id="2578117"/>
    <lineage>
        <taxon>Bacteria</taxon>
        <taxon>Pseudomonadati</taxon>
        <taxon>Pseudomonadota</taxon>
        <taxon>Alphaproteobacteria</taxon>
        <taxon>Rhodobacterales</taxon>
        <taxon>Paracoccaceae</taxon>
        <taxon>Parasedimentitalea</taxon>
    </lineage>
</organism>
<dbReference type="PANTHER" id="PTHR43968">
    <property type="match status" value="1"/>
</dbReference>
<dbReference type="PANTHER" id="PTHR43968:SF6">
    <property type="entry name" value="GLUTATHIONE S-TRANSFERASE OMEGA"/>
    <property type="match status" value="1"/>
</dbReference>
<reference evidence="2 3" key="1">
    <citation type="submission" date="2019-05" db="EMBL/GenBank/DDBJ databases">
        <title>Draft genome sequence of Pelagicola sp. DSW4-44.</title>
        <authorList>
            <person name="Oh J."/>
        </authorList>
    </citation>
    <scope>NUCLEOTIDE SEQUENCE [LARGE SCALE GENOMIC DNA]</scope>
    <source>
        <strain evidence="2 3">DSW4-44</strain>
    </source>
</reference>
<evidence type="ECO:0000259" key="1">
    <source>
        <dbReference type="PROSITE" id="PS50404"/>
    </source>
</evidence>
<keyword evidence="3" id="KW-1185">Reference proteome</keyword>
<evidence type="ECO:0000313" key="2">
    <source>
        <dbReference type="EMBL" id="TLP56539.1"/>
    </source>
</evidence>
<sequence>MTPTLYSFRRCPYAMRARLALASSGQQVELREVVLRDKPAAFLDVSPSATVPCLVTADSAIDESLDIMTWSLRQSDPEEWLDMPAAGWDWIKRADGPFKDALDHTKYASRYPEMDASEQRDLAAEFLTDLDQQLGVWIFEKPSIADYAILPFVRQFAFIDKDWFDAQPWPDLQTWLDAFLTSDRFAAIMSKYPQWVEGNETVPFP</sequence>
<dbReference type="Pfam" id="PF13410">
    <property type="entry name" value="GST_C_2"/>
    <property type="match status" value="1"/>
</dbReference>
<dbReference type="PROSITE" id="PS50404">
    <property type="entry name" value="GST_NTER"/>
    <property type="match status" value="1"/>
</dbReference>
<feature type="domain" description="GST N-terminal" evidence="1">
    <location>
        <begin position="1"/>
        <end position="79"/>
    </location>
</feature>
<proteinExistence type="predicted"/>
<dbReference type="RefSeq" id="WP_138165179.1">
    <property type="nucleotide sequence ID" value="NZ_VAUA01000013.1"/>
</dbReference>
<protein>
    <submittedName>
        <fullName evidence="2">Glutathione S-transferase</fullName>
    </submittedName>
</protein>
<dbReference type="Gene3D" id="3.40.30.10">
    <property type="entry name" value="Glutaredoxin"/>
    <property type="match status" value="1"/>
</dbReference>
<dbReference type="SUPFAM" id="SSF52833">
    <property type="entry name" value="Thioredoxin-like"/>
    <property type="match status" value="1"/>
</dbReference>
<dbReference type="CDD" id="cd03196">
    <property type="entry name" value="GST_C_5"/>
    <property type="match status" value="1"/>
</dbReference>
<evidence type="ECO:0000313" key="3">
    <source>
        <dbReference type="Proteomes" id="UP000305041"/>
    </source>
</evidence>
<dbReference type="Proteomes" id="UP000305041">
    <property type="component" value="Unassembled WGS sequence"/>
</dbReference>
<dbReference type="Pfam" id="PF13417">
    <property type="entry name" value="GST_N_3"/>
    <property type="match status" value="1"/>
</dbReference>
<gene>
    <name evidence="2" type="ORF">FEE96_21480</name>
</gene>
<dbReference type="InterPro" id="IPR036282">
    <property type="entry name" value="Glutathione-S-Trfase_C_sf"/>
</dbReference>
<dbReference type="InterPro" id="IPR050983">
    <property type="entry name" value="GST_Omega/HSP26"/>
</dbReference>
<dbReference type="EMBL" id="VAUA01000013">
    <property type="protein sequence ID" value="TLP56539.1"/>
    <property type="molecule type" value="Genomic_DNA"/>
</dbReference>